<accession>A0A426YQ97</accession>
<sequence>LHTTAGRLYPQAGIATLERSSLLQVGAAPTSERRPCGLAAITAPATWLRAVAPCERPLSRPGRRRSPLQMTLAACVRPYRGASHSRSPMQGTCSQVVAPFLTAFDTKMQQKYVEQFYAIQSHHT</sequence>
<gene>
    <name evidence="1" type="ORF">B296_00049014</name>
</gene>
<organism evidence="1 2">
    <name type="scientific">Ensete ventricosum</name>
    <name type="common">Abyssinian banana</name>
    <name type="synonym">Musa ensete</name>
    <dbReference type="NCBI Taxonomy" id="4639"/>
    <lineage>
        <taxon>Eukaryota</taxon>
        <taxon>Viridiplantae</taxon>
        <taxon>Streptophyta</taxon>
        <taxon>Embryophyta</taxon>
        <taxon>Tracheophyta</taxon>
        <taxon>Spermatophyta</taxon>
        <taxon>Magnoliopsida</taxon>
        <taxon>Liliopsida</taxon>
        <taxon>Zingiberales</taxon>
        <taxon>Musaceae</taxon>
        <taxon>Ensete</taxon>
    </lineage>
</organism>
<protein>
    <submittedName>
        <fullName evidence="1">Uncharacterized protein</fullName>
    </submittedName>
</protein>
<evidence type="ECO:0000313" key="2">
    <source>
        <dbReference type="Proteomes" id="UP000287651"/>
    </source>
</evidence>
<feature type="non-terminal residue" evidence="1">
    <location>
        <position position="1"/>
    </location>
</feature>
<evidence type="ECO:0000313" key="1">
    <source>
        <dbReference type="EMBL" id="RRT53888.1"/>
    </source>
</evidence>
<dbReference type="Proteomes" id="UP000287651">
    <property type="component" value="Unassembled WGS sequence"/>
</dbReference>
<dbReference type="EMBL" id="AMZH03010885">
    <property type="protein sequence ID" value="RRT53888.1"/>
    <property type="molecule type" value="Genomic_DNA"/>
</dbReference>
<comment type="caution">
    <text evidence="1">The sequence shown here is derived from an EMBL/GenBank/DDBJ whole genome shotgun (WGS) entry which is preliminary data.</text>
</comment>
<reference evidence="1 2" key="1">
    <citation type="journal article" date="2014" name="Agronomy (Basel)">
        <title>A Draft Genome Sequence for Ensete ventricosum, the Drought-Tolerant Tree Against Hunger.</title>
        <authorList>
            <person name="Harrison J."/>
            <person name="Moore K.A."/>
            <person name="Paszkiewicz K."/>
            <person name="Jones T."/>
            <person name="Grant M."/>
            <person name="Ambacheew D."/>
            <person name="Muzemil S."/>
            <person name="Studholme D.J."/>
        </authorList>
    </citation>
    <scope>NUCLEOTIDE SEQUENCE [LARGE SCALE GENOMIC DNA]</scope>
</reference>
<proteinExistence type="predicted"/>
<name>A0A426YQ97_ENSVE</name>
<dbReference type="AlphaFoldDB" id="A0A426YQ97"/>